<keyword evidence="3" id="KW-1185">Reference proteome</keyword>
<dbReference type="Proteomes" id="UP000218418">
    <property type="component" value="Chromosome"/>
</dbReference>
<proteinExistence type="predicted"/>
<dbReference type="AlphaFoldDB" id="A0A1Z4LS17"/>
<reference evidence="2 3" key="1">
    <citation type="submission" date="2017-06" db="EMBL/GenBank/DDBJ databases">
        <title>Genome sequencing of cyanobaciteial culture collection at National Institute for Environmental Studies (NIES).</title>
        <authorList>
            <person name="Hirose Y."/>
            <person name="Shimura Y."/>
            <person name="Fujisawa T."/>
            <person name="Nakamura Y."/>
            <person name="Kawachi M."/>
        </authorList>
    </citation>
    <scope>NUCLEOTIDE SEQUENCE [LARGE SCALE GENOMIC DNA]</scope>
    <source>
        <strain evidence="2 3">NIES-267</strain>
    </source>
</reference>
<sequence>MLEVISNFVRLHKQSTSKNKLIKPKFDFLQPLRKWLDSLEIHNRKLAHFIAKLIPADCPFERDIILLGRKMAHIPPLCKINPLYEQFVSLRFKALCYLVDQCGEDIQSYC</sequence>
<gene>
    <name evidence="2" type="ORF">NIES267_35010</name>
</gene>
<evidence type="ECO:0000313" key="2">
    <source>
        <dbReference type="EMBL" id="BAY84007.1"/>
    </source>
</evidence>
<dbReference type="OrthoDB" id="486098at2"/>
<organism evidence="2 3">
    <name type="scientific">Calothrix parasitica NIES-267</name>
    <dbReference type="NCBI Taxonomy" id="1973488"/>
    <lineage>
        <taxon>Bacteria</taxon>
        <taxon>Bacillati</taxon>
        <taxon>Cyanobacteriota</taxon>
        <taxon>Cyanophyceae</taxon>
        <taxon>Nostocales</taxon>
        <taxon>Calotrichaceae</taxon>
        <taxon>Calothrix</taxon>
    </lineage>
</organism>
<evidence type="ECO:0000259" key="1">
    <source>
        <dbReference type="Pfam" id="PF06967"/>
    </source>
</evidence>
<name>A0A1Z4LS17_9CYAN</name>
<feature type="domain" description="Mo-dependent nitrogenase C-terminal" evidence="1">
    <location>
        <begin position="29"/>
        <end position="110"/>
    </location>
</feature>
<dbReference type="Pfam" id="PF06967">
    <property type="entry name" value="Mo-nitro_C"/>
    <property type="match status" value="1"/>
</dbReference>
<dbReference type="EMBL" id="AP018227">
    <property type="protein sequence ID" value="BAY84007.1"/>
    <property type="molecule type" value="Genomic_DNA"/>
</dbReference>
<evidence type="ECO:0000313" key="3">
    <source>
        <dbReference type="Proteomes" id="UP000218418"/>
    </source>
</evidence>
<dbReference type="InterPro" id="IPR009717">
    <property type="entry name" value="Mo-dep_Nase_C"/>
</dbReference>
<accession>A0A1Z4LS17</accession>
<protein>
    <submittedName>
        <fullName evidence="2">Mo-dependent nitrogenase family protein</fullName>
    </submittedName>
</protein>